<evidence type="ECO:0000256" key="10">
    <source>
        <dbReference type="ARBA" id="ARBA00022989"/>
    </source>
</evidence>
<keyword evidence="10 13" id="KW-1133">Transmembrane helix</keyword>
<dbReference type="GO" id="GO:0005524">
    <property type="term" value="F:ATP binding"/>
    <property type="evidence" value="ECO:0007669"/>
    <property type="project" value="UniProtKB-KW"/>
</dbReference>
<dbReference type="Proteomes" id="UP000251135">
    <property type="component" value="Unassembled WGS sequence"/>
</dbReference>
<dbReference type="RefSeq" id="WP_108558521.1">
    <property type="nucleotide sequence ID" value="NZ_MUXE01000005.1"/>
</dbReference>
<sequence>MKNLLIKYKQYSYILKALGMLLIITLISYIFRGSLAIINITLIHVIPVIVVAIHGNVKATLFMTLLSVIFLNFLYIPPLYSFSVHNELYVWSFFIFGIVGWIITIQAKNLNSQTKQNEIRESLLHIISHDLRTPLSTIHGSINLILSNDNLDEKSKHNLYEDINYASHRMKRLITNILDSTRLSSGKIDLKLEWCDFEDIVGVALNEFSQIQSEEKLDLKIDELSLFWGDNTLLTQLIVNLLDNAFKYSKTDTKVCFEVINLNNFIRIKIFNETQYIDKKKLKNIFDKFYRFEDTNDISGSGIGLAICQSIVKLHNGEIKAISQNEGILIQIELPMVKRAKLL</sequence>
<dbReference type="SUPFAM" id="SSF47384">
    <property type="entry name" value="Homodimeric domain of signal transducing histidine kinase"/>
    <property type="match status" value="1"/>
</dbReference>
<feature type="transmembrane region" description="Helical" evidence="13">
    <location>
        <begin position="12"/>
        <end position="31"/>
    </location>
</feature>
<gene>
    <name evidence="15" type="ORF">B0174_04785</name>
</gene>
<dbReference type="InterPro" id="IPR004358">
    <property type="entry name" value="Sig_transdc_His_kin-like_C"/>
</dbReference>
<feature type="transmembrane region" description="Helical" evidence="13">
    <location>
        <begin position="61"/>
        <end position="82"/>
    </location>
</feature>
<evidence type="ECO:0000256" key="7">
    <source>
        <dbReference type="ARBA" id="ARBA00022741"/>
    </source>
</evidence>
<dbReference type="CDD" id="cd00082">
    <property type="entry name" value="HisKA"/>
    <property type="match status" value="1"/>
</dbReference>
<keyword evidence="5" id="KW-0808">Transferase</keyword>
<dbReference type="Pfam" id="PF13493">
    <property type="entry name" value="DUF4118"/>
    <property type="match status" value="1"/>
</dbReference>
<dbReference type="EMBL" id="MUXE01000005">
    <property type="protein sequence ID" value="PUE65118.1"/>
    <property type="molecule type" value="Genomic_DNA"/>
</dbReference>
<keyword evidence="16" id="KW-1185">Reference proteome</keyword>
<feature type="transmembrane region" description="Helical" evidence="13">
    <location>
        <begin position="37"/>
        <end position="54"/>
    </location>
</feature>
<accession>A0A363D1A5</accession>
<evidence type="ECO:0000256" key="9">
    <source>
        <dbReference type="ARBA" id="ARBA00022840"/>
    </source>
</evidence>
<evidence type="ECO:0000256" key="13">
    <source>
        <dbReference type="SAM" id="Phobius"/>
    </source>
</evidence>
<keyword evidence="8 15" id="KW-0418">Kinase</keyword>
<dbReference type="PANTHER" id="PTHR45569">
    <property type="entry name" value="SENSOR PROTEIN KDPD"/>
    <property type="match status" value="1"/>
</dbReference>
<dbReference type="GO" id="GO:0005886">
    <property type="term" value="C:plasma membrane"/>
    <property type="evidence" value="ECO:0007669"/>
    <property type="project" value="TreeGrafter"/>
</dbReference>
<evidence type="ECO:0000256" key="12">
    <source>
        <dbReference type="ARBA" id="ARBA00023136"/>
    </source>
</evidence>
<keyword evidence="12 13" id="KW-0472">Membrane</keyword>
<dbReference type="Gene3D" id="3.30.565.10">
    <property type="entry name" value="Histidine kinase-like ATPase, C-terminal domain"/>
    <property type="match status" value="1"/>
</dbReference>
<keyword evidence="11" id="KW-0902">Two-component regulatory system</keyword>
<evidence type="ECO:0000313" key="16">
    <source>
        <dbReference type="Proteomes" id="UP000251135"/>
    </source>
</evidence>
<dbReference type="SMART" id="SM00387">
    <property type="entry name" value="HATPase_c"/>
    <property type="match status" value="1"/>
</dbReference>
<feature type="domain" description="Histidine kinase" evidence="14">
    <location>
        <begin position="126"/>
        <end position="338"/>
    </location>
</feature>
<dbReference type="Gene3D" id="1.20.120.620">
    <property type="entry name" value="Backbone structure of the membrane domain of e. Coli histidine kinase receptor kdpd"/>
    <property type="match status" value="1"/>
</dbReference>
<protein>
    <recommendedName>
        <fullName evidence="3">histidine kinase</fullName>
        <ecNumber evidence="3">2.7.13.3</ecNumber>
    </recommendedName>
</protein>
<evidence type="ECO:0000256" key="1">
    <source>
        <dbReference type="ARBA" id="ARBA00000085"/>
    </source>
</evidence>
<dbReference type="PANTHER" id="PTHR45569:SF1">
    <property type="entry name" value="SENSOR PROTEIN KDPD"/>
    <property type="match status" value="1"/>
</dbReference>
<evidence type="ECO:0000256" key="11">
    <source>
        <dbReference type="ARBA" id="ARBA00023012"/>
    </source>
</evidence>
<dbReference type="PRINTS" id="PR00344">
    <property type="entry name" value="BCTRLSENSOR"/>
</dbReference>
<comment type="catalytic activity">
    <reaction evidence="1">
        <text>ATP + protein L-histidine = ADP + protein N-phospho-L-histidine.</text>
        <dbReference type="EC" id="2.7.13.3"/>
    </reaction>
</comment>
<dbReference type="OrthoDB" id="9806130at2"/>
<dbReference type="InterPro" id="IPR003594">
    <property type="entry name" value="HATPase_dom"/>
</dbReference>
<dbReference type="InterPro" id="IPR025201">
    <property type="entry name" value="KdpD_TM"/>
</dbReference>
<comment type="subcellular location">
    <subcellularLocation>
        <location evidence="2">Membrane</location>
        <topology evidence="2">Multi-pass membrane protein</topology>
    </subcellularLocation>
</comment>
<evidence type="ECO:0000256" key="3">
    <source>
        <dbReference type="ARBA" id="ARBA00012438"/>
    </source>
</evidence>
<feature type="transmembrane region" description="Helical" evidence="13">
    <location>
        <begin position="88"/>
        <end position="107"/>
    </location>
</feature>
<proteinExistence type="predicted"/>
<dbReference type="AlphaFoldDB" id="A0A363D1A5"/>
<evidence type="ECO:0000256" key="4">
    <source>
        <dbReference type="ARBA" id="ARBA00022553"/>
    </source>
</evidence>
<dbReference type="PROSITE" id="PS50109">
    <property type="entry name" value="HIS_KIN"/>
    <property type="match status" value="1"/>
</dbReference>
<dbReference type="SMART" id="SM00388">
    <property type="entry name" value="HisKA"/>
    <property type="match status" value="1"/>
</dbReference>
<keyword evidence="4" id="KW-0597">Phosphoprotein</keyword>
<dbReference type="InterPro" id="IPR003661">
    <property type="entry name" value="HisK_dim/P_dom"/>
</dbReference>
<evidence type="ECO:0000313" key="15">
    <source>
        <dbReference type="EMBL" id="PUE65118.1"/>
    </source>
</evidence>
<evidence type="ECO:0000259" key="14">
    <source>
        <dbReference type="PROSITE" id="PS50109"/>
    </source>
</evidence>
<reference evidence="15 16" key="1">
    <citation type="submission" date="2017-02" db="EMBL/GenBank/DDBJ databases">
        <title>Arcobacter caeni sp. nov, a new Arcobacter species isolated from reclaimed water.</title>
        <authorList>
            <person name="Figueras M.J."/>
            <person name="Perez-Cataluna A."/>
            <person name="Salas-Masso N."/>
        </authorList>
    </citation>
    <scope>NUCLEOTIDE SEQUENCE [LARGE SCALE GENOMIC DNA]</scope>
    <source>
        <strain evidence="15 16">RW17-10</strain>
    </source>
</reference>
<dbReference type="EC" id="2.7.13.3" evidence="3"/>
<dbReference type="Pfam" id="PF02518">
    <property type="entry name" value="HATPase_c"/>
    <property type="match status" value="1"/>
</dbReference>
<dbReference type="GO" id="GO:0000155">
    <property type="term" value="F:phosphorelay sensor kinase activity"/>
    <property type="evidence" value="ECO:0007669"/>
    <property type="project" value="InterPro"/>
</dbReference>
<keyword evidence="9" id="KW-0067">ATP-binding</keyword>
<dbReference type="InterPro" id="IPR005467">
    <property type="entry name" value="His_kinase_dom"/>
</dbReference>
<dbReference type="InterPro" id="IPR036890">
    <property type="entry name" value="HATPase_C_sf"/>
</dbReference>
<dbReference type="Pfam" id="PF00512">
    <property type="entry name" value="HisKA"/>
    <property type="match status" value="1"/>
</dbReference>
<keyword evidence="7" id="KW-0547">Nucleotide-binding</keyword>
<keyword evidence="6 13" id="KW-0812">Transmembrane</keyword>
<evidence type="ECO:0000256" key="6">
    <source>
        <dbReference type="ARBA" id="ARBA00022692"/>
    </source>
</evidence>
<evidence type="ECO:0000256" key="5">
    <source>
        <dbReference type="ARBA" id="ARBA00022679"/>
    </source>
</evidence>
<dbReference type="InterPro" id="IPR038318">
    <property type="entry name" value="KdpD_sf"/>
</dbReference>
<evidence type="ECO:0000256" key="8">
    <source>
        <dbReference type="ARBA" id="ARBA00022777"/>
    </source>
</evidence>
<dbReference type="Gene3D" id="1.10.287.130">
    <property type="match status" value="1"/>
</dbReference>
<comment type="caution">
    <text evidence="15">The sequence shown here is derived from an EMBL/GenBank/DDBJ whole genome shotgun (WGS) entry which is preliminary data.</text>
</comment>
<evidence type="ECO:0000256" key="2">
    <source>
        <dbReference type="ARBA" id="ARBA00004141"/>
    </source>
</evidence>
<dbReference type="SUPFAM" id="SSF55874">
    <property type="entry name" value="ATPase domain of HSP90 chaperone/DNA topoisomerase II/histidine kinase"/>
    <property type="match status" value="1"/>
</dbReference>
<dbReference type="InterPro" id="IPR036097">
    <property type="entry name" value="HisK_dim/P_sf"/>
</dbReference>
<name>A0A363D1A5_9BACT</name>
<organism evidence="15 16">
    <name type="scientific">Arcobacter caeni</name>
    <dbReference type="NCBI Taxonomy" id="1912877"/>
    <lineage>
        <taxon>Bacteria</taxon>
        <taxon>Pseudomonadati</taxon>
        <taxon>Campylobacterota</taxon>
        <taxon>Epsilonproteobacteria</taxon>
        <taxon>Campylobacterales</taxon>
        <taxon>Arcobacteraceae</taxon>
        <taxon>Arcobacter</taxon>
    </lineage>
</organism>
<dbReference type="InterPro" id="IPR052023">
    <property type="entry name" value="Histidine_kinase_KdpD"/>
</dbReference>